<dbReference type="InterPro" id="IPR033113">
    <property type="entry name" value="PLA2_histidine"/>
</dbReference>
<evidence type="ECO:0000313" key="15">
    <source>
        <dbReference type="EMBL" id="CAH0551703.1"/>
    </source>
</evidence>
<dbReference type="AlphaFoldDB" id="A0A9P0FF14"/>
<name>A0A9P0FF14_BRAAE</name>
<dbReference type="GO" id="GO:0005576">
    <property type="term" value="C:extracellular region"/>
    <property type="evidence" value="ECO:0007669"/>
    <property type="project" value="UniProtKB-SubCell"/>
</dbReference>
<dbReference type="PROSITE" id="PS00118">
    <property type="entry name" value="PA2_HIS"/>
    <property type="match status" value="1"/>
</dbReference>
<dbReference type="InterPro" id="IPR016090">
    <property type="entry name" value="PLA2-like_dom"/>
</dbReference>
<proteinExistence type="predicted"/>
<dbReference type="OrthoDB" id="10059604at2759"/>
<dbReference type="InterPro" id="IPR036444">
    <property type="entry name" value="PLipase_A2_dom_sf"/>
</dbReference>
<dbReference type="PANTHER" id="PTHR12253">
    <property type="entry name" value="RH14732P"/>
    <property type="match status" value="1"/>
</dbReference>
<dbReference type="GO" id="GO:0016042">
    <property type="term" value="P:lipid catabolic process"/>
    <property type="evidence" value="ECO:0007669"/>
    <property type="project" value="UniProtKB-KW"/>
</dbReference>
<dbReference type="GO" id="GO:0046872">
    <property type="term" value="F:metal ion binding"/>
    <property type="evidence" value="ECO:0007669"/>
    <property type="project" value="UniProtKB-KW"/>
</dbReference>
<evidence type="ECO:0000256" key="6">
    <source>
        <dbReference type="ARBA" id="ARBA00022723"/>
    </source>
</evidence>
<organism evidence="15 16">
    <name type="scientific">Brassicogethes aeneus</name>
    <name type="common">Rape pollen beetle</name>
    <name type="synonym">Meligethes aeneus</name>
    <dbReference type="NCBI Taxonomy" id="1431903"/>
    <lineage>
        <taxon>Eukaryota</taxon>
        <taxon>Metazoa</taxon>
        <taxon>Ecdysozoa</taxon>
        <taxon>Arthropoda</taxon>
        <taxon>Hexapoda</taxon>
        <taxon>Insecta</taxon>
        <taxon>Pterygota</taxon>
        <taxon>Neoptera</taxon>
        <taxon>Endopterygota</taxon>
        <taxon>Coleoptera</taxon>
        <taxon>Polyphaga</taxon>
        <taxon>Cucujiformia</taxon>
        <taxon>Nitidulidae</taxon>
        <taxon>Meligethinae</taxon>
        <taxon>Brassicogethes</taxon>
    </lineage>
</organism>
<keyword evidence="8" id="KW-0106">Calcium</keyword>
<keyword evidence="10" id="KW-0443">Lipid metabolism</keyword>
<keyword evidence="11" id="KW-1015">Disulfide bond</keyword>
<dbReference type="GO" id="GO:0050482">
    <property type="term" value="P:arachidonate secretion"/>
    <property type="evidence" value="ECO:0007669"/>
    <property type="project" value="InterPro"/>
</dbReference>
<reference evidence="15" key="1">
    <citation type="submission" date="2021-12" db="EMBL/GenBank/DDBJ databases">
        <authorList>
            <person name="King R."/>
        </authorList>
    </citation>
    <scope>NUCLEOTIDE SEQUENCE</scope>
</reference>
<evidence type="ECO:0000256" key="12">
    <source>
        <dbReference type="ARBA" id="ARBA00029903"/>
    </source>
</evidence>
<feature type="domain" description="Phospholipase A2-like central" evidence="14">
    <location>
        <begin position="132"/>
        <end position="227"/>
    </location>
</feature>
<feature type="chain" id="PRO_5040295015" description="Phospholipase A2" evidence="13">
    <location>
        <begin position="21"/>
        <end position="269"/>
    </location>
</feature>
<gene>
    <name evidence="15" type="ORF">MELIAE_LOCUS4256</name>
</gene>
<dbReference type="FunFam" id="1.20.90.10:FF:000002">
    <property type="entry name" value="Phospholipase A2 group III"/>
    <property type="match status" value="1"/>
</dbReference>
<evidence type="ECO:0000256" key="3">
    <source>
        <dbReference type="ARBA" id="ARBA00013278"/>
    </source>
</evidence>
<dbReference type="GO" id="GO:0004623">
    <property type="term" value="F:phospholipase A2 activity"/>
    <property type="evidence" value="ECO:0007669"/>
    <property type="project" value="UniProtKB-EC"/>
</dbReference>
<dbReference type="SUPFAM" id="SSF48619">
    <property type="entry name" value="Phospholipase A2, PLA2"/>
    <property type="match status" value="1"/>
</dbReference>
<keyword evidence="6" id="KW-0479">Metal-binding</keyword>
<evidence type="ECO:0000256" key="5">
    <source>
        <dbReference type="ARBA" id="ARBA00022525"/>
    </source>
</evidence>
<dbReference type="Gene3D" id="1.20.90.10">
    <property type="entry name" value="Phospholipase A2 domain"/>
    <property type="match status" value="1"/>
</dbReference>
<evidence type="ECO:0000256" key="2">
    <source>
        <dbReference type="ARBA" id="ARBA00004613"/>
    </source>
</evidence>
<keyword evidence="5" id="KW-0964">Secreted</keyword>
<dbReference type="EC" id="3.1.1.4" evidence="3"/>
<dbReference type="GO" id="GO:0006644">
    <property type="term" value="P:phospholipid metabolic process"/>
    <property type="evidence" value="ECO:0007669"/>
    <property type="project" value="InterPro"/>
</dbReference>
<evidence type="ECO:0000313" key="16">
    <source>
        <dbReference type="Proteomes" id="UP001154078"/>
    </source>
</evidence>
<evidence type="ECO:0000256" key="13">
    <source>
        <dbReference type="SAM" id="SignalP"/>
    </source>
</evidence>
<keyword evidence="7" id="KW-0378">Hydrolase</keyword>
<evidence type="ECO:0000256" key="1">
    <source>
        <dbReference type="ARBA" id="ARBA00001913"/>
    </source>
</evidence>
<evidence type="ECO:0000256" key="9">
    <source>
        <dbReference type="ARBA" id="ARBA00022963"/>
    </source>
</evidence>
<evidence type="ECO:0000256" key="4">
    <source>
        <dbReference type="ARBA" id="ARBA00021721"/>
    </source>
</evidence>
<evidence type="ECO:0000256" key="8">
    <source>
        <dbReference type="ARBA" id="ARBA00022837"/>
    </source>
</evidence>
<keyword evidence="9" id="KW-0442">Lipid degradation</keyword>
<keyword evidence="13" id="KW-0732">Signal</keyword>
<dbReference type="CDD" id="cd04704">
    <property type="entry name" value="PLA2_bee_venom_like"/>
    <property type="match status" value="1"/>
</dbReference>
<evidence type="ECO:0000256" key="10">
    <source>
        <dbReference type="ARBA" id="ARBA00023098"/>
    </source>
</evidence>
<evidence type="ECO:0000259" key="14">
    <source>
        <dbReference type="Pfam" id="PF05826"/>
    </source>
</evidence>
<evidence type="ECO:0000256" key="11">
    <source>
        <dbReference type="ARBA" id="ARBA00023157"/>
    </source>
</evidence>
<dbReference type="Proteomes" id="UP001154078">
    <property type="component" value="Chromosome 2"/>
</dbReference>
<accession>A0A9P0FF14</accession>
<evidence type="ECO:0000256" key="7">
    <source>
        <dbReference type="ARBA" id="ARBA00022801"/>
    </source>
</evidence>
<dbReference type="Pfam" id="PF05826">
    <property type="entry name" value="Phospholip_A2_2"/>
    <property type="match status" value="1"/>
</dbReference>
<comment type="cofactor">
    <cofactor evidence="1">
        <name>Ca(2+)</name>
        <dbReference type="ChEBI" id="CHEBI:29108"/>
    </cofactor>
</comment>
<comment type="subcellular location">
    <subcellularLocation>
        <location evidence="2">Secreted</location>
    </subcellularLocation>
</comment>
<dbReference type="EMBL" id="OV121133">
    <property type="protein sequence ID" value="CAH0551703.1"/>
    <property type="molecule type" value="Genomic_DNA"/>
</dbReference>
<protein>
    <recommendedName>
        <fullName evidence="4">Phospholipase A2</fullName>
        <ecNumber evidence="3">3.1.1.4</ecNumber>
    </recommendedName>
    <alternativeName>
        <fullName evidence="12">Phosphatidylcholine 2-acylhydrolase</fullName>
    </alternativeName>
</protein>
<feature type="signal peptide" evidence="13">
    <location>
        <begin position="1"/>
        <end position="20"/>
    </location>
</feature>
<keyword evidence="16" id="KW-1185">Reference proteome</keyword>
<sequence length="269" mass="31043">MKFGGVCIILVLQCIISIEGTIPQPLNPMENIEKNKRSINFKIAWENIKNESNLVFNRVKNKIFNNEKVKNSDNREHGQLDSKIRDALRTISAAVELPISAIKFTLSNVTTGLDTDRSFSNFDSFRDRFALIYPGTKWCGNGDRSRSIDDLGYHQDTDMCCRDHDNCPVGIPGRESQYGLHNTGLFTRSRCDCDKNFYNCLKSSNSVTSNMIAFTYFSLLGPQCFDLKPRILSCLEFRINRCVKYQFDYNSEPRYQWFDNPIYHVHLLN</sequence>